<protein>
    <submittedName>
        <fullName evidence="8">TonB-dependent receptor</fullName>
    </submittedName>
</protein>
<evidence type="ECO:0000313" key="8">
    <source>
        <dbReference type="EMBL" id="GLS24290.1"/>
    </source>
</evidence>
<keyword evidence="3" id="KW-0998">Cell outer membrane</keyword>
<evidence type="ECO:0000259" key="6">
    <source>
        <dbReference type="Pfam" id="PF00593"/>
    </source>
</evidence>
<accession>A0AA37WKL5</accession>
<evidence type="ECO:0000256" key="5">
    <source>
        <dbReference type="SAM" id="SignalP"/>
    </source>
</evidence>
<evidence type="ECO:0000256" key="2">
    <source>
        <dbReference type="ARBA" id="ARBA00023136"/>
    </source>
</evidence>
<dbReference type="Proteomes" id="UP001156870">
    <property type="component" value="Unassembled WGS sequence"/>
</dbReference>
<dbReference type="InterPro" id="IPR000531">
    <property type="entry name" value="Beta-barrel_TonB"/>
</dbReference>
<dbReference type="InterPro" id="IPR010104">
    <property type="entry name" value="TonB_rcpt_bac"/>
</dbReference>
<dbReference type="Pfam" id="PF00593">
    <property type="entry name" value="TonB_dep_Rec_b-barrel"/>
    <property type="match status" value="1"/>
</dbReference>
<gene>
    <name evidence="8" type="primary">iroN</name>
    <name evidence="8" type="ORF">GCM10007877_00010</name>
</gene>
<keyword evidence="2 4" id="KW-0472">Membrane</keyword>
<dbReference type="SUPFAM" id="SSF56935">
    <property type="entry name" value="Porins"/>
    <property type="match status" value="1"/>
</dbReference>
<keyword evidence="9" id="KW-1185">Reference proteome</keyword>
<feature type="domain" description="TonB-dependent receptor-like beta-barrel" evidence="6">
    <location>
        <begin position="441"/>
        <end position="915"/>
    </location>
</feature>
<dbReference type="GO" id="GO:0009279">
    <property type="term" value="C:cell outer membrane"/>
    <property type="evidence" value="ECO:0007669"/>
    <property type="project" value="UniProtKB-SubCell"/>
</dbReference>
<evidence type="ECO:0000256" key="3">
    <source>
        <dbReference type="ARBA" id="ARBA00023237"/>
    </source>
</evidence>
<comment type="similarity">
    <text evidence="4">Belongs to the TonB-dependent receptor family.</text>
</comment>
<feature type="domain" description="TonB-dependent receptor plug" evidence="7">
    <location>
        <begin position="55"/>
        <end position="168"/>
    </location>
</feature>
<sequence length="948" mass="104555">MVIRNSYLKRTILASSITAALAGITSVPAYSQSEMLEEVVVTGIRGSLDRAMDIKRDSAGVVDAISAEDIGKFPDANLAESLQRITGVSIDRQNGEGNQITVRGLGPNFNMVTLNGRQMPAASSPEQESISSGTQSRAFNFAQIASESVSGVEVYKTARADLPTGGMGATVNIKTARPFDYDGTKVIANVAAIHDTSVVEGDDVTPEFGGLFSTLLADGKVGLLANFSFSERHSSEYSTHTDGWTRDLRDDTDSPYAFWCGDASSECNDAPWVYRPVTNISEIQHNQRERLNAQFVAQFAPVDNVEITLDYVMSDFERSQQRWQTGFFGVPGPDSVTNTRLTQNFTLDSVTRSLSAVDSLAYINELKVENESVGFNVQWDLTDTLTLSFDAHSSSAESQPGGELNDRLYLIQGPVGQVVDLDYSGNGVSVEVDDSGSFRNSDVEGERLPNIDNFQDPDGFSPLGTYLRNIAIENNVDQYQLDIDWDFDGIQLNAGVSYTDYEVNTLATDTGFFFQGLAPCPSCAEFINEPRNLDAPSGFQSVTTWNIQGLVQSQFPTQDSDLLAGSPPDFFGANEESLAFYFNMNTDFEIAGLPARLSAGARYETTDVTGSAFETFPSYLLISSDTEGSAVNADGATPVFYEVESDYSVFLPAVDFQIEPMEDHVARFSYGQSIARPDLNGLRPTTNISDFRPGVATASSGNPDLKPYSSDNFDLAYEWYYNDSSYLSITYFYKQVDDYITTSTELDTLLSDQGTPLLDPRGRYVPVGPDGDAIAVQSEPGDPEAIFEVSRLLNAEEREVDGFELAVQHIFGESGFGMQANYTIVESDAEYDVDNFEFQAVLLGLSDSWNLVGFYENERFSTRIAANWRDEFLFADNQLRRTGEPVYFDEYLQIDLSASYDITDNFAVSFEVLNLTGEDQVQRGRYSDQFLYENNQEPRYTLGLRANF</sequence>
<keyword evidence="4" id="KW-0798">TonB box</keyword>
<dbReference type="InterPro" id="IPR012910">
    <property type="entry name" value="Plug_dom"/>
</dbReference>
<comment type="caution">
    <text evidence="8">The sequence shown here is derived from an EMBL/GenBank/DDBJ whole genome shotgun (WGS) entry which is preliminary data.</text>
</comment>
<name>A0AA37WKL5_9GAMM</name>
<evidence type="ECO:0000313" key="9">
    <source>
        <dbReference type="Proteomes" id="UP001156870"/>
    </source>
</evidence>
<dbReference type="InterPro" id="IPR036942">
    <property type="entry name" value="Beta-barrel_TonB_sf"/>
</dbReference>
<keyword evidence="5" id="KW-0732">Signal</keyword>
<dbReference type="EMBL" id="BSPD01000001">
    <property type="protein sequence ID" value="GLS24290.1"/>
    <property type="molecule type" value="Genomic_DNA"/>
</dbReference>
<keyword evidence="8" id="KW-0675">Receptor</keyword>
<dbReference type="Pfam" id="PF07715">
    <property type="entry name" value="Plug"/>
    <property type="match status" value="1"/>
</dbReference>
<evidence type="ECO:0000259" key="7">
    <source>
        <dbReference type="Pfam" id="PF07715"/>
    </source>
</evidence>
<evidence type="ECO:0000256" key="4">
    <source>
        <dbReference type="RuleBase" id="RU003357"/>
    </source>
</evidence>
<dbReference type="RefSeq" id="WP_232595230.1">
    <property type="nucleotide sequence ID" value="NZ_BSPD01000001.1"/>
</dbReference>
<dbReference type="PANTHER" id="PTHR40980">
    <property type="entry name" value="PLUG DOMAIN-CONTAINING PROTEIN"/>
    <property type="match status" value="1"/>
</dbReference>
<dbReference type="NCBIfam" id="TIGR01782">
    <property type="entry name" value="TonB-Xanth-Caul"/>
    <property type="match status" value="1"/>
</dbReference>
<dbReference type="AlphaFoldDB" id="A0AA37WKL5"/>
<dbReference type="PANTHER" id="PTHR40980:SF3">
    <property type="entry name" value="TONB-DEPENDENT RECEPTOR-LIKE BETA-BARREL DOMAIN-CONTAINING PROTEIN"/>
    <property type="match status" value="1"/>
</dbReference>
<feature type="chain" id="PRO_5041342589" evidence="5">
    <location>
        <begin position="32"/>
        <end position="948"/>
    </location>
</feature>
<comment type="subcellular location">
    <subcellularLocation>
        <location evidence="1 4">Cell outer membrane</location>
    </subcellularLocation>
</comment>
<feature type="signal peptide" evidence="5">
    <location>
        <begin position="1"/>
        <end position="31"/>
    </location>
</feature>
<dbReference type="Gene3D" id="2.170.130.10">
    <property type="entry name" value="TonB-dependent receptor, plug domain"/>
    <property type="match status" value="1"/>
</dbReference>
<reference evidence="8 9" key="1">
    <citation type="journal article" date="2014" name="Int. J. Syst. Evol. Microbiol.">
        <title>Complete genome sequence of Corynebacterium casei LMG S-19264T (=DSM 44701T), isolated from a smear-ripened cheese.</title>
        <authorList>
            <consortium name="US DOE Joint Genome Institute (JGI-PGF)"/>
            <person name="Walter F."/>
            <person name="Albersmeier A."/>
            <person name="Kalinowski J."/>
            <person name="Ruckert C."/>
        </authorList>
    </citation>
    <scope>NUCLEOTIDE SEQUENCE [LARGE SCALE GENOMIC DNA]</scope>
    <source>
        <strain evidence="8 9">NBRC 110095</strain>
    </source>
</reference>
<organism evidence="8 9">
    <name type="scientific">Marinibactrum halimedae</name>
    <dbReference type="NCBI Taxonomy" id="1444977"/>
    <lineage>
        <taxon>Bacteria</taxon>
        <taxon>Pseudomonadati</taxon>
        <taxon>Pseudomonadota</taxon>
        <taxon>Gammaproteobacteria</taxon>
        <taxon>Cellvibrionales</taxon>
        <taxon>Cellvibrionaceae</taxon>
        <taxon>Marinibactrum</taxon>
    </lineage>
</organism>
<evidence type="ECO:0000256" key="1">
    <source>
        <dbReference type="ARBA" id="ARBA00004442"/>
    </source>
</evidence>
<dbReference type="Gene3D" id="2.40.170.20">
    <property type="entry name" value="TonB-dependent receptor, beta-barrel domain"/>
    <property type="match status" value="1"/>
</dbReference>
<dbReference type="InterPro" id="IPR037066">
    <property type="entry name" value="Plug_dom_sf"/>
</dbReference>
<proteinExistence type="inferred from homology"/>